<feature type="active site" description="Proton donor; for dehydratase activity" evidence="8">
    <location>
        <position position="1159"/>
    </location>
</feature>
<sequence>MTYETVESQLTGCSPPPVAEDGAKVQQKIAIIGMACRLPGDATSPSKLWDLCATGRDGWSPIPPDRFDADAYHDADKDKTGRTHVTGGYFLKQDVAAFDAAFFSMSGNLADAMDPQVRQSLECVYEALEDAGVPLDSVSGTNTSVFAGCFSKDYHEIQTRDVEVLPAAFLTGCGTAMLSNRISHFYDLQGPSMSIDTGCSAGLVALHQGSRCILSGDSDMSVVVASNLMLNPDFFVAGSNLNMLGTNGRCYAWDSRAEGYGRGEGIVGLILKPLDAALRDGDHIHALIRQTCVNQDGKTSTITSPSADAQVKLIEDCYRRANLDPAETSYVEAHMTGTQTGDATEAEALARTFGRTRQMGDPVFVGSVKTNVGHTEPVSGLAAVVKTAWTLQKRQIAPNLNYETPNSKIPQEDWKLRVSNTITVPTSLIEWPKNKPVRASVNSFGYGGTNVHVIMEGAPASATGKESIQNGVSDPTSRIFVLSAKDEAALQNMTRNLAGHIRNLPGSNKYFMSNLAYTLSERRSKLPWRTAVTASSATELADRLEQSPRKLYTSKQPRLGYVFNGQGAQWYAMGRELIKAYPIFGSSILKADGILKAYGASWSLHEELMRDDDSTRVSHVNLSQPVTVALQLALVDLLESWGIRPSAVTSHSSGEIAAGYVVGALSFKDALGVAYFRGELAMRNKQLSALRGGMMAVGLGSGELVKYITGTSEGKVVVACINSPSSVTLSGDVAALDEVATRLKENDIFARKLNVPLAYHSHHMLCMAEEYTQRLQEFLPGKPDGDRTTTARFVSPVTGETVQPPVILTAEHWMQNLTNPVLFGPAFEKMCFGPNGTAEVDLIVEIGAHGTLAGPIRQILNGREIPYVSCLRRAVDAVETMQALGCQLLDQGYPVHLAAVNSPLGSESHSFMYGLPTYPWSHGKRYWAESRGNQEYRFRKLPPQELLGNLIPGTKNATPTWRNYLRLSDIEWLVDHKINSEAVLPGAAYVCMAVESVRLITDHSEKSIQGYRLRDIDIINALQIPEDSAGIETQFSLRKCNEKELDHTGWCEFELSSINTSGSWVENCSGYVAVVTSTKGYDVQDSPDDESFIPSGGKSTQVDVESLFSGLREMGFTHGPMFQNLIDSHTSGSKAITNIKIFEAASAAKEYVIHPTTLDSIIQATYGVVSAESRKGFMVIPRSIKTMFISPDLGRHSGDQLRAYTELLSSTRKGYQSDTNVANIYKSKPASQFSFHMGGFFTQAVPREEDSGSDDKSLKVCSRVQWEQDILDNVPPNVRNTMSIYLSDNEIAFEKKLLKACYYLIYDAVAELKKREVGDREWYHNVFHDWLKHIVDLGERGALASGSETWSKVKKGIKQRLYDELSAGDVSGELTVRVGSKLVSIISGEITPLELMMEDNLLNRYYVGLPRLIRSYAHLAKIIELYAVKSPGARVLEIGSGTGGATTSVLKAFGARGDGSGSLLGGYTFTDISTGFFEAARKQFLPWEGIMEFKKLDIEQDPLEQSFEAGSYDLVVASMVLHATKSLRKTLSHVRKLLKPGGKLLLVEPFQDGLDMPLIFGTLKGWWLSEEPERKWTPSATRKLWHQALQDTGFSGIDFDIGDCEQDEFRAMNVTLTTAVSTPSFHAPVSVVYVNRPPEAWITQLSLSLRTQLGITPSFESLAEIQPGNKVCIFTEEMNGKPYLHHLDKASFSNVRDLLVKAEGVLWLSCGGILDGPDPLFAQTQGLLRAFRLEDSSKRCVHLDFDINSNPWTVDNIEHLVHVMKANYSADVEIIDVEWEYAVKDSVRHVPRVYPDDVQDAVASNIQRDPKPSLEPFHQHARPLVWKKGTTNQLSDLHFTDTVEVAEAVPAGMVEFDSQAFGLNFRDVMVALDQLDETLIGHECAGVITRLGPGIEESGLKVGDRVCGMARGRFASRARGLWTSVAKIPDGTSFEEAAAIPYAYVTAYHGLFDIARIQRGESILIHAAAGAVGQAAIVLAQHVGAEIFVTCSTQVKRDLLIETYKIDPGHIFASRDESFAPRIMKATGGKGVDVVLNSLAGPLLRATWDCIARFGRFVEIGKVDLEAARRLDTSPFGRCASYSGLDILQLSEYGGKTFQRALVESIRICNSGYATPIHPINRFSISNMENAMRQMQTGTHVGKIILVPKDGDLVKIIPSIKAVSLDDHNATYMVTGGLGGIGRSIARWMIEKGARNLLLVSRSAKSHPDAAALTATAQAQGCNLQIRSCDISDENSFMKLIQECASTLPPIRGVINGVMVLDDTVLEKMTYDQWLRAVRPKVEGSLNIHKHLTDLSFYVMLSSLAGFVGHMSQANYAAGNTFQDALALHRTNHNQAAIVLDLGPIADQGFVAEADGTVLERVEKLGTVPVDMETLLRLIETAIGHPIRIEPGASQVLLGIAPWDKLRGDSPIRTERRFGTLRLGSRRGLGPGLKEAGADAGANPTAAILQALSKEKVTMTQATAIVMEAVVRKLAAMFNMAAKDIDAELPLSRYGVDSLVAVELRNWLSRVVRSKVSIFDILQSKSLNEFGALVSCQSELVKGFLS</sequence>
<evidence type="ECO:0008006" key="14">
    <source>
        <dbReference type="Google" id="ProtNLM"/>
    </source>
</evidence>
<dbReference type="InterPro" id="IPR049551">
    <property type="entry name" value="PKS_DH_C"/>
</dbReference>
<dbReference type="InterPro" id="IPR020841">
    <property type="entry name" value="PKS_Beta-ketoAc_synthase_dom"/>
</dbReference>
<dbReference type="Pfam" id="PF16197">
    <property type="entry name" value="KAsynt_C_assoc"/>
    <property type="match status" value="1"/>
</dbReference>
<dbReference type="SUPFAM" id="SSF53901">
    <property type="entry name" value="Thiolase-like"/>
    <property type="match status" value="1"/>
</dbReference>
<dbReference type="InterPro" id="IPR020806">
    <property type="entry name" value="PKS_PP-bd"/>
</dbReference>
<dbReference type="InterPro" id="IPR020807">
    <property type="entry name" value="PKS_DH"/>
</dbReference>
<dbReference type="CDD" id="cd00833">
    <property type="entry name" value="PKS"/>
    <property type="match status" value="1"/>
</dbReference>
<dbReference type="Gene3D" id="3.90.180.10">
    <property type="entry name" value="Medium-chain alcohol dehydrogenases, catalytic domain"/>
    <property type="match status" value="1"/>
</dbReference>
<dbReference type="Pfam" id="PF00698">
    <property type="entry name" value="Acyl_transf_1"/>
    <property type="match status" value="1"/>
</dbReference>
<dbReference type="SUPFAM" id="SSF53335">
    <property type="entry name" value="S-adenosyl-L-methionine-dependent methyltransferases"/>
    <property type="match status" value="1"/>
</dbReference>
<gene>
    <name evidence="12" type="ORF">SCAR479_08264</name>
</gene>
<dbReference type="SMART" id="SM00827">
    <property type="entry name" value="PKS_AT"/>
    <property type="match status" value="1"/>
</dbReference>
<dbReference type="InterPro" id="IPR056501">
    <property type="entry name" value="NAD-bd_HRPKS_sdrA"/>
</dbReference>
<evidence type="ECO:0000256" key="8">
    <source>
        <dbReference type="PROSITE-ProRule" id="PRU01363"/>
    </source>
</evidence>
<dbReference type="InterPro" id="IPR050091">
    <property type="entry name" value="PKS_NRPS_Biosynth_Enz"/>
</dbReference>
<dbReference type="Gene3D" id="3.40.50.720">
    <property type="entry name" value="NAD(P)-binding Rossmann-like Domain"/>
    <property type="match status" value="1"/>
</dbReference>
<dbReference type="Proteomes" id="UP001465668">
    <property type="component" value="Unassembled WGS sequence"/>
</dbReference>
<dbReference type="Pfam" id="PF08659">
    <property type="entry name" value="KR"/>
    <property type="match status" value="1"/>
</dbReference>
<dbReference type="Pfam" id="PF21089">
    <property type="entry name" value="PKS_DH_N"/>
    <property type="match status" value="1"/>
</dbReference>
<dbReference type="InterPro" id="IPR049900">
    <property type="entry name" value="PKS_mFAS_DH"/>
</dbReference>
<dbReference type="InterPro" id="IPR032821">
    <property type="entry name" value="PKS_assoc"/>
</dbReference>
<keyword evidence="5" id="KW-0560">Oxidoreductase</keyword>
<dbReference type="SMART" id="SM00822">
    <property type="entry name" value="PKS_KR"/>
    <property type="match status" value="1"/>
</dbReference>
<dbReference type="EMBL" id="JARVKM010000037">
    <property type="protein sequence ID" value="KAK9774990.1"/>
    <property type="molecule type" value="Genomic_DNA"/>
</dbReference>
<evidence type="ECO:0000256" key="3">
    <source>
        <dbReference type="ARBA" id="ARBA00022679"/>
    </source>
</evidence>
<name>A0ABR2XMF5_9PEZI</name>
<evidence type="ECO:0000259" key="9">
    <source>
        <dbReference type="PROSITE" id="PS50075"/>
    </source>
</evidence>
<dbReference type="InterPro" id="IPR016039">
    <property type="entry name" value="Thiolase-like"/>
</dbReference>
<dbReference type="SUPFAM" id="SSF50129">
    <property type="entry name" value="GroES-like"/>
    <property type="match status" value="1"/>
</dbReference>
<dbReference type="SUPFAM" id="SSF51735">
    <property type="entry name" value="NAD(P)-binding Rossmann-fold domains"/>
    <property type="match status" value="2"/>
</dbReference>
<dbReference type="InterPro" id="IPR016035">
    <property type="entry name" value="Acyl_Trfase/lysoPLipase"/>
</dbReference>
<keyword evidence="3" id="KW-0808">Transferase</keyword>
<dbReference type="PROSITE" id="PS52019">
    <property type="entry name" value="PKS_MFAS_DH"/>
    <property type="match status" value="1"/>
</dbReference>
<dbReference type="InterPro" id="IPR013217">
    <property type="entry name" value="Methyltransf_12"/>
</dbReference>
<dbReference type="InterPro" id="IPR020843">
    <property type="entry name" value="ER"/>
</dbReference>
<dbReference type="CDD" id="cd02440">
    <property type="entry name" value="AdoMet_MTases"/>
    <property type="match status" value="1"/>
</dbReference>
<reference evidence="12 13" key="1">
    <citation type="submission" date="2024-02" db="EMBL/GenBank/DDBJ databases">
        <title>First draft genome assembly of two strains of Seiridium cardinale.</title>
        <authorList>
            <person name="Emiliani G."/>
            <person name="Scali E."/>
        </authorList>
    </citation>
    <scope>NUCLEOTIDE SEQUENCE [LARGE SCALE GENOMIC DNA]</scope>
    <source>
        <strain evidence="12 13">BM-138-000479</strain>
    </source>
</reference>
<dbReference type="Pfam" id="PF08242">
    <property type="entry name" value="Methyltransf_12"/>
    <property type="match status" value="1"/>
</dbReference>
<dbReference type="InterPro" id="IPR018201">
    <property type="entry name" value="Ketoacyl_synth_AS"/>
</dbReference>
<dbReference type="SUPFAM" id="SSF47336">
    <property type="entry name" value="ACP-like"/>
    <property type="match status" value="1"/>
</dbReference>
<dbReference type="Gene3D" id="3.40.366.10">
    <property type="entry name" value="Malonyl-Coenzyme A Acyl Carrier Protein, domain 2"/>
    <property type="match status" value="1"/>
</dbReference>
<dbReference type="InterPro" id="IPR014031">
    <property type="entry name" value="Ketoacyl_synth_C"/>
</dbReference>
<dbReference type="InterPro" id="IPR029063">
    <property type="entry name" value="SAM-dependent_MTases_sf"/>
</dbReference>
<organism evidence="12 13">
    <name type="scientific">Seiridium cardinale</name>
    <dbReference type="NCBI Taxonomy" id="138064"/>
    <lineage>
        <taxon>Eukaryota</taxon>
        <taxon>Fungi</taxon>
        <taxon>Dikarya</taxon>
        <taxon>Ascomycota</taxon>
        <taxon>Pezizomycotina</taxon>
        <taxon>Sordariomycetes</taxon>
        <taxon>Xylariomycetidae</taxon>
        <taxon>Amphisphaeriales</taxon>
        <taxon>Sporocadaceae</taxon>
        <taxon>Seiridium</taxon>
    </lineage>
</organism>
<dbReference type="InterPro" id="IPR011032">
    <property type="entry name" value="GroES-like_sf"/>
</dbReference>
<dbReference type="PROSITE" id="PS00059">
    <property type="entry name" value="ADH_ZINC"/>
    <property type="match status" value="1"/>
</dbReference>
<dbReference type="PROSITE" id="PS00606">
    <property type="entry name" value="KS3_1"/>
    <property type="match status" value="1"/>
</dbReference>
<dbReference type="InterPro" id="IPR001227">
    <property type="entry name" value="Ac_transferase_dom_sf"/>
</dbReference>
<keyword evidence="1" id="KW-0596">Phosphopantetheine</keyword>
<keyword evidence="7" id="KW-0012">Acyltransferase</keyword>
<dbReference type="Pfam" id="PF00109">
    <property type="entry name" value="ketoacyl-synt"/>
    <property type="match status" value="1"/>
</dbReference>
<evidence type="ECO:0000259" key="10">
    <source>
        <dbReference type="PROSITE" id="PS52004"/>
    </source>
</evidence>
<dbReference type="Pfam" id="PF13602">
    <property type="entry name" value="ADH_zinc_N_2"/>
    <property type="match status" value="1"/>
</dbReference>
<dbReference type="PROSITE" id="PS50075">
    <property type="entry name" value="CARRIER"/>
    <property type="match status" value="1"/>
</dbReference>
<dbReference type="Gene3D" id="3.30.70.3290">
    <property type="match status" value="1"/>
</dbReference>
<evidence type="ECO:0000256" key="2">
    <source>
        <dbReference type="ARBA" id="ARBA00022553"/>
    </source>
</evidence>
<dbReference type="CDD" id="cd05195">
    <property type="entry name" value="enoyl_red"/>
    <property type="match status" value="1"/>
</dbReference>
<evidence type="ECO:0000256" key="1">
    <source>
        <dbReference type="ARBA" id="ARBA00022450"/>
    </source>
</evidence>
<dbReference type="PANTHER" id="PTHR43775">
    <property type="entry name" value="FATTY ACID SYNTHASE"/>
    <property type="match status" value="1"/>
</dbReference>
<dbReference type="SMART" id="SM00829">
    <property type="entry name" value="PKS_ER"/>
    <property type="match status" value="1"/>
</dbReference>
<evidence type="ECO:0000256" key="7">
    <source>
        <dbReference type="ARBA" id="ARBA00023315"/>
    </source>
</evidence>
<dbReference type="SMART" id="SM00826">
    <property type="entry name" value="PKS_DH"/>
    <property type="match status" value="1"/>
</dbReference>
<dbReference type="InterPro" id="IPR057326">
    <property type="entry name" value="KR_dom"/>
</dbReference>
<dbReference type="InterPro" id="IPR002328">
    <property type="entry name" value="ADH_Zn_CS"/>
</dbReference>
<keyword evidence="2" id="KW-0597">Phosphoprotein</keyword>
<dbReference type="Gene3D" id="1.10.1200.10">
    <property type="entry name" value="ACP-like"/>
    <property type="match status" value="1"/>
</dbReference>
<keyword evidence="4" id="KW-0521">NADP</keyword>
<evidence type="ECO:0000313" key="13">
    <source>
        <dbReference type="Proteomes" id="UP001465668"/>
    </source>
</evidence>
<feature type="domain" description="Carrier" evidence="9">
    <location>
        <begin position="2461"/>
        <end position="2538"/>
    </location>
</feature>
<dbReference type="Pfam" id="PF23114">
    <property type="entry name" value="NAD-bd_HRPKS_sdrA"/>
    <property type="match status" value="1"/>
</dbReference>
<protein>
    <recommendedName>
        <fullName evidence="14">Polyketide synthase</fullName>
    </recommendedName>
</protein>
<dbReference type="InterPro" id="IPR016036">
    <property type="entry name" value="Malonyl_transacylase_ACP-bd"/>
</dbReference>
<accession>A0ABR2XMF5</accession>
<dbReference type="SMART" id="SM00825">
    <property type="entry name" value="PKS_KS"/>
    <property type="match status" value="1"/>
</dbReference>
<dbReference type="PROSITE" id="PS52004">
    <property type="entry name" value="KS3_2"/>
    <property type="match status" value="1"/>
</dbReference>
<dbReference type="Pfam" id="PF23297">
    <property type="entry name" value="ACP_SdgA_C"/>
    <property type="match status" value="1"/>
</dbReference>
<dbReference type="InterPro" id="IPR049552">
    <property type="entry name" value="PKS_DH_N"/>
</dbReference>
<dbReference type="InterPro" id="IPR014030">
    <property type="entry name" value="Ketoacyl_synth_N"/>
</dbReference>
<feature type="active site" description="Proton acceptor; for dehydratase activity" evidence="8">
    <location>
        <position position="976"/>
    </location>
</feature>
<dbReference type="InterPro" id="IPR042104">
    <property type="entry name" value="PKS_dehydratase_sf"/>
</dbReference>
<dbReference type="Pfam" id="PF02801">
    <property type="entry name" value="Ketoacyl-synt_C"/>
    <property type="match status" value="1"/>
</dbReference>
<feature type="region of interest" description="N-terminal hotdog fold" evidence="8">
    <location>
        <begin position="944"/>
        <end position="1079"/>
    </location>
</feature>
<proteinExistence type="predicted"/>
<evidence type="ECO:0000256" key="6">
    <source>
        <dbReference type="ARBA" id="ARBA00023268"/>
    </source>
</evidence>
<comment type="caution">
    <text evidence="12">The sequence shown here is derived from an EMBL/GenBank/DDBJ whole genome shotgun (WGS) entry which is preliminary data.</text>
</comment>
<keyword evidence="6" id="KW-0511">Multifunctional enzyme</keyword>
<dbReference type="InterPro" id="IPR036291">
    <property type="entry name" value="NAD(P)-bd_dom_sf"/>
</dbReference>
<feature type="domain" description="PKS/mFAS DH" evidence="11">
    <location>
        <begin position="944"/>
        <end position="1251"/>
    </location>
</feature>
<feature type="domain" description="Ketosynthase family 3 (KS3)" evidence="10">
    <location>
        <begin position="26"/>
        <end position="457"/>
    </location>
</feature>
<evidence type="ECO:0000313" key="12">
    <source>
        <dbReference type="EMBL" id="KAK9774990.1"/>
    </source>
</evidence>
<dbReference type="SUPFAM" id="SSF52151">
    <property type="entry name" value="FabD/lysophospholipase-like"/>
    <property type="match status" value="1"/>
</dbReference>
<dbReference type="InterPro" id="IPR006162">
    <property type="entry name" value="Ppantetheine_attach_site"/>
</dbReference>
<dbReference type="InterPro" id="IPR036736">
    <property type="entry name" value="ACP-like_sf"/>
</dbReference>
<dbReference type="Gene3D" id="3.10.129.110">
    <property type="entry name" value="Polyketide synthase dehydratase"/>
    <property type="match status" value="1"/>
</dbReference>
<dbReference type="PROSITE" id="PS00012">
    <property type="entry name" value="PHOSPHOPANTETHEINE"/>
    <property type="match status" value="1"/>
</dbReference>
<dbReference type="InterPro" id="IPR014043">
    <property type="entry name" value="Acyl_transferase_dom"/>
</dbReference>
<dbReference type="Pfam" id="PF14765">
    <property type="entry name" value="PS-DH"/>
    <property type="match status" value="1"/>
</dbReference>
<dbReference type="PANTHER" id="PTHR43775:SF29">
    <property type="entry name" value="ASPERFURANONE POLYKETIDE SYNTHASE AFOG-RELATED"/>
    <property type="match status" value="1"/>
</dbReference>
<dbReference type="InterPro" id="IPR013968">
    <property type="entry name" value="PKS_KR"/>
</dbReference>
<evidence type="ECO:0000259" key="11">
    <source>
        <dbReference type="PROSITE" id="PS52019"/>
    </source>
</evidence>
<dbReference type="InterPro" id="IPR009081">
    <property type="entry name" value="PP-bd_ACP"/>
</dbReference>
<dbReference type="Gene3D" id="3.40.50.150">
    <property type="entry name" value="Vaccinia Virus protein VP39"/>
    <property type="match status" value="1"/>
</dbReference>
<evidence type="ECO:0000256" key="4">
    <source>
        <dbReference type="ARBA" id="ARBA00022857"/>
    </source>
</evidence>
<feature type="region of interest" description="C-terminal hotdog fold" evidence="8">
    <location>
        <begin position="1098"/>
        <end position="1251"/>
    </location>
</feature>
<dbReference type="SUPFAM" id="SSF55048">
    <property type="entry name" value="Probable ACP-binding domain of malonyl-CoA ACP transacylase"/>
    <property type="match status" value="1"/>
</dbReference>
<keyword evidence="13" id="KW-1185">Reference proteome</keyword>
<dbReference type="SMART" id="SM00823">
    <property type="entry name" value="PKS_PP"/>
    <property type="match status" value="1"/>
</dbReference>
<evidence type="ECO:0000256" key="5">
    <source>
        <dbReference type="ARBA" id="ARBA00023002"/>
    </source>
</evidence>
<dbReference type="Gene3D" id="3.40.47.10">
    <property type="match status" value="1"/>
</dbReference>